<dbReference type="InterPro" id="IPR056121">
    <property type="entry name" value="DUF7704"/>
</dbReference>
<proteinExistence type="predicted"/>
<evidence type="ECO:0000313" key="4">
    <source>
        <dbReference type="Proteomes" id="UP000481288"/>
    </source>
</evidence>
<accession>A0A7D8UZW6</accession>
<evidence type="ECO:0000313" key="3">
    <source>
        <dbReference type="EMBL" id="TVY55716.1"/>
    </source>
</evidence>
<feature type="transmembrane region" description="Helical" evidence="1">
    <location>
        <begin position="21"/>
        <end position="39"/>
    </location>
</feature>
<gene>
    <name evidence="3" type="ORF">LCER1_G002770</name>
</gene>
<dbReference type="OrthoDB" id="3587182at2759"/>
<keyword evidence="4" id="KW-1185">Reference proteome</keyword>
<keyword evidence="1" id="KW-1133">Transmembrane helix</keyword>
<dbReference type="Proteomes" id="UP000481288">
    <property type="component" value="Unassembled WGS sequence"/>
</dbReference>
<dbReference type="Pfam" id="PF24803">
    <property type="entry name" value="DUF7704"/>
    <property type="match status" value="1"/>
</dbReference>
<dbReference type="PANTHER" id="PTHR37019:SF1">
    <property type="entry name" value="EXPERA DOMAIN-CONTAINING PROTEIN"/>
    <property type="match status" value="1"/>
</dbReference>
<organism evidence="3 4">
    <name type="scientific">Lachnellula cervina</name>
    <dbReference type="NCBI Taxonomy" id="1316786"/>
    <lineage>
        <taxon>Eukaryota</taxon>
        <taxon>Fungi</taxon>
        <taxon>Dikarya</taxon>
        <taxon>Ascomycota</taxon>
        <taxon>Pezizomycotina</taxon>
        <taxon>Leotiomycetes</taxon>
        <taxon>Helotiales</taxon>
        <taxon>Lachnaceae</taxon>
        <taxon>Lachnellula</taxon>
    </lineage>
</organism>
<comment type="caution">
    <text evidence="3">The sequence shown here is derived from an EMBL/GenBank/DDBJ whole genome shotgun (WGS) entry which is preliminary data.</text>
</comment>
<feature type="domain" description="DUF7704" evidence="2">
    <location>
        <begin position="13"/>
        <end position="154"/>
    </location>
</feature>
<reference evidence="3 4" key="1">
    <citation type="submission" date="2018-05" db="EMBL/GenBank/DDBJ databases">
        <title>Whole genome sequencing for identification of molecular markers to develop diagnostic detection tools for the regulated plant pathogen Lachnellula willkommii.</title>
        <authorList>
            <person name="Giroux E."/>
            <person name="Bilodeau G."/>
        </authorList>
    </citation>
    <scope>NUCLEOTIDE SEQUENCE [LARGE SCALE GENOMIC DNA]</scope>
    <source>
        <strain evidence="3 4">CBS 625.97</strain>
    </source>
</reference>
<dbReference type="PANTHER" id="PTHR37019">
    <property type="entry name" value="CHROMOSOME 1, WHOLE GENOME SHOTGUN SEQUENCE"/>
    <property type="match status" value="1"/>
</dbReference>
<keyword evidence="1" id="KW-0472">Membrane</keyword>
<dbReference type="AlphaFoldDB" id="A0A7D8UZW6"/>
<feature type="transmembrane region" description="Helical" evidence="1">
    <location>
        <begin position="94"/>
        <end position="115"/>
    </location>
</feature>
<evidence type="ECO:0000259" key="2">
    <source>
        <dbReference type="Pfam" id="PF24803"/>
    </source>
</evidence>
<keyword evidence="1" id="KW-0812">Transmembrane</keyword>
<dbReference type="EMBL" id="QGMG01000215">
    <property type="protein sequence ID" value="TVY55716.1"/>
    <property type="molecule type" value="Genomic_DNA"/>
</dbReference>
<protein>
    <recommendedName>
        <fullName evidence="2">DUF7704 domain-containing protein</fullName>
    </recommendedName>
</protein>
<evidence type="ECO:0000256" key="1">
    <source>
        <dbReference type="SAM" id="Phobius"/>
    </source>
</evidence>
<name>A0A7D8UZW6_9HELO</name>
<feature type="transmembrane region" description="Helical" evidence="1">
    <location>
        <begin position="59"/>
        <end position="82"/>
    </location>
</feature>
<sequence length="156" mass="17665">MAPKAGPTKDFVSRISIIYRVYFLWFEPLAALAGTYLCFFDPEYFINVTVPSPALAAAYPVTPVLQMMMQNLGCLYALFAINEGIVLRLTREKSVWYTVLLSMIVTDLGHVYAAYCIAPEQMFSPLAWNSDERVNYGTLFFGLFMRILFMAGIGRK</sequence>
<feature type="transmembrane region" description="Helical" evidence="1">
    <location>
        <begin position="135"/>
        <end position="154"/>
    </location>
</feature>